<dbReference type="AlphaFoldDB" id="A0A4Y7PIR0"/>
<dbReference type="EMBL" id="ML170311">
    <property type="protein sequence ID" value="TDL14732.1"/>
    <property type="molecule type" value="Genomic_DNA"/>
</dbReference>
<reference evidence="2 3" key="1">
    <citation type="submission" date="2018-06" db="EMBL/GenBank/DDBJ databases">
        <title>A transcriptomic atlas of mushroom development highlights an independent origin of complex multicellularity.</title>
        <authorList>
            <consortium name="DOE Joint Genome Institute"/>
            <person name="Krizsan K."/>
            <person name="Almasi E."/>
            <person name="Merenyi Z."/>
            <person name="Sahu N."/>
            <person name="Viragh M."/>
            <person name="Koszo T."/>
            <person name="Mondo S."/>
            <person name="Kiss B."/>
            <person name="Balint B."/>
            <person name="Kues U."/>
            <person name="Barry K."/>
            <person name="Hegedus J.C."/>
            <person name="Henrissat B."/>
            <person name="Johnson J."/>
            <person name="Lipzen A."/>
            <person name="Ohm R."/>
            <person name="Nagy I."/>
            <person name="Pangilinan J."/>
            <person name="Yan J."/>
            <person name="Xiong Y."/>
            <person name="Grigoriev I.V."/>
            <person name="Hibbett D.S."/>
            <person name="Nagy L.G."/>
        </authorList>
    </citation>
    <scope>NUCLEOTIDE SEQUENCE [LARGE SCALE GENOMIC DNA]</scope>
    <source>
        <strain evidence="2 3">SZMC22713</strain>
    </source>
</reference>
<feature type="transmembrane region" description="Helical" evidence="1">
    <location>
        <begin position="104"/>
        <end position="124"/>
    </location>
</feature>
<keyword evidence="3" id="KW-1185">Reference proteome</keyword>
<evidence type="ECO:0000313" key="3">
    <source>
        <dbReference type="Proteomes" id="UP000294933"/>
    </source>
</evidence>
<keyword evidence="1" id="KW-0812">Transmembrane</keyword>
<proteinExistence type="predicted"/>
<dbReference type="VEuPathDB" id="FungiDB:BD410DRAFT_845766"/>
<keyword evidence="1" id="KW-1133">Transmembrane helix</keyword>
<name>A0A4Y7PIR0_9AGAM</name>
<feature type="transmembrane region" description="Helical" evidence="1">
    <location>
        <begin position="77"/>
        <end position="98"/>
    </location>
</feature>
<keyword evidence="1" id="KW-0472">Membrane</keyword>
<feature type="transmembrane region" description="Helical" evidence="1">
    <location>
        <begin position="144"/>
        <end position="168"/>
    </location>
</feature>
<evidence type="ECO:0000256" key="1">
    <source>
        <dbReference type="SAM" id="Phobius"/>
    </source>
</evidence>
<accession>A0A4Y7PIR0</accession>
<organism evidence="2 3">
    <name type="scientific">Rickenella mellea</name>
    <dbReference type="NCBI Taxonomy" id="50990"/>
    <lineage>
        <taxon>Eukaryota</taxon>
        <taxon>Fungi</taxon>
        <taxon>Dikarya</taxon>
        <taxon>Basidiomycota</taxon>
        <taxon>Agaricomycotina</taxon>
        <taxon>Agaricomycetes</taxon>
        <taxon>Hymenochaetales</taxon>
        <taxon>Rickenellaceae</taxon>
        <taxon>Rickenella</taxon>
    </lineage>
</organism>
<evidence type="ECO:0000313" key="2">
    <source>
        <dbReference type="EMBL" id="TDL14732.1"/>
    </source>
</evidence>
<dbReference type="Proteomes" id="UP000294933">
    <property type="component" value="Unassembled WGS sequence"/>
</dbReference>
<feature type="transmembrane region" description="Helical" evidence="1">
    <location>
        <begin position="174"/>
        <end position="196"/>
    </location>
</feature>
<sequence>MTIKRQKIILLTDSREKTCRPTHGDQLDVSEHDQTIRQCRTDGKIGNDVSPALAAIFVPTESILEIMLRNNASQGKVQYTLMGGALSASISSQLIGAITSKYPVAGGIVHVMLLLACITGILTIATHFSSFTNDSAMTPVKRRVILAGSVLSNVSLWLTVFGIVVLAWVIQPQLVAIVVTVLFVLAVLAMIGYLAYRSRGKVDADHNA</sequence>
<protein>
    <submittedName>
        <fullName evidence="2">Uncharacterized protein</fullName>
    </submittedName>
</protein>
<gene>
    <name evidence="2" type="ORF">BD410DRAFT_845766</name>
</gene>